<name>A0A8K0XNS3_9AGAR</name>
<evidence type="ECO:0000313" key="7">
    <source>
        <dbReference type="EMBL" id="KAH8099347.1"/>
    </source>
</evidence>
<dbReference type="Proteomes" id="UP000813824">
    <property type="component" value="Unassembled WGS sequence"/>
</dbReference>
<dbReference type="GO" id="GO:0003677">
    <property type="term" value="F:DNA binding"/>
    <property type="evidence" value="ECO:0007669"/>
    <property type="project" value="InterPro"/>
</dbReference>
<keyword evidence="4" id="KW-0539">Nucleus</keyword>
<proteinExistence type="predicted"/>
<keyword evidence="2" id="KW-0805">Transcription regulation</keyword>
<dbReference type="PANTHER" id="PTHR22970">
    <property type="entry name" value="AT-RICH INTERACTIVE DOMAIN-CONTAINING PROTEIN 2"/>
    <property type="match status" value="1"/>
</dbReference>
<dbReference type="GO" id="GO:0006355">
    <property type="term" value="P:regulation of DNA-templated transcription"/>
    <property type="evidence" value="ECO:0007669"/>
    <property type="project" value="InterPro"/>
</dbReference>
<dbReference type="EMBL" id="JAEVFJ010000020">
    <property type="protein sequence ID" value="KAH8099347.1"/>
    <property type="molecule type" value="Genomic_DNA"/>
</dbReference>
<dbReference type="InterPro" id="IPR003150">
    <property type="entry name" value="DNA-bd_RFX"/>
</dbReference>
<dbReference type="InterPro" id="IPR052406">
    <property type="entry name" value="Chromatin_Remodeling_Comp"/>
</dbReference>
<dbReference type="GO" id="GO:0006325">
    <property type="term" value="P:chromatin organization"/>
    <property type="evidence" value="ECO:0007669"/>
    <property type="project" value="UniProtKB-KW"/>
</dbReference>
<accession>A0A8K0XNS3</accession>
<dbReference type="PANTHER" id="PTHR22970:SF14">
    <property type="entry name" value="AT-RICH INTERACTIVE DOMAIN-CONTAINING PROTEIN 2"/>
    <property type="match status" value="1"/>
</dbReference>
<dbReference type="AlphaFoldDB" id="A0A8K0XNS3"/>
<evidence type="ECO:0000256" key="1">
    <source>
        <dbReference type="ARBA" id="ARBA00022853"/>
    </source>
</evidence>
<feature type="compositionally biased region" description="Basic and acidic residues" evidence="5">
    <location>
        <begin position="588"/>
        <end position="601"/>
    </location>
</feature>
<feature type="region of interest" description="Disordered" evidence="5">
    <location>
        <begin position="578"/>
        <end position="602"/>
    </location>
</feature>
<dbReference type="GO" id="GO:0016586">
    <property type="term" value="C:RSC-type complex"/>
    <property type="evidence" value="ECO:0007669"/>
    <property type="project" value="TreeGrafter"/>
</dbReference>
<sequence length="640" mass="71315">MAMAAATGTQMYRQGHPAQSQPLARVDLVDNSERWYTEPHVPNNRMVMALRSGIDTEVEWALERLCRLSINDKFILSHLPGLTHALFVWPEWFIHRGAMECAHLGSLFALPPDLGRRKRHALESVFVLRNTSLIPENALELAGNQRARAIILLALHHISPQVDANAEFILYIIEILQSMAVTLVLPPPNMPYLANPLPPLAILAEACANRSIIIACLSTLTLLLSNPANFYHLDPATPALNAAVRYLALFESDRELAETCLNYLYAHLAHPAMSKAFLLHPLLSPTLRLLTLILKSEQVEQDVVIPIGGQVFTAPIGDEPVRLRELTPEESERLLGMDEPERCIEWLKIMYVGNPDAETTQVDLWTLYRNTFTVPGRSAILQAQEVIKNASTVFIQATAMVLPGPQQRFIVRGIERAKDTSSSNRFRCRWQGCDQITQFSSTAELYDHLLETHITNSSSPQISCAWGPCTTSGLPKSDARRHVLTHLPPMQSFAKHPAQPDSVTLPSEGYPHPVPDPTTRPPPPPRRTEVTTKTPVSDPPSNALTALLCIRVLFRSSFASSDAAPRVDEDHFGFPGVVEDTRDEGEEEQHAETDAEKEGERKGRKAFIGIRRMLEDIRIRDETLMSWVTEMVEAGVTGTT</sequence>
<reference evidence="7" key="1">
    <citation type="journal article" date="2021" name="New Phytol.">
        <title>Evolutionary innovations through gain and loss of genes in the ectomycorrhizal Boletales.</title>
        <authorList>
            <person name="Wu G."/>
            <person name="Miyauchi S."/>
            <person name="Morin E."/>
            <person name="Kuo A."/>
            <person name="Drula E."/>
            <person name="Varga T."/>
            <person name="Kohler A."/>
            <person name="Feng B."/>
            <person name="Cao Y."/>
            <person name="Lipzen A."/>
            <person name="Daum C."/>
            <person name="Hundley H."/>
            <person name="Pangilinan J."/>
            <person name="Johnson J."/>
            <person name="Barry K."/>
            <person name="LaButti K."/>
            <person name="Ng V."/>
            <person name="Ahrendt S."/>
            <person name="Min B."/>
            <person name="Choi I.G."/>
            <person name="Park H."/>
            <person name="Plett J.M."/>
            <person name="Magnuson J."/>
            <person name="Spatafora J.W."/>
            <person name="Nagy L.G."/>
            <person name="Henrissat B."/>
            <person name="Grigoriev I.V."/>
            <person name="Yang Z.L."/>
            <person name="Xu J."/>
            <person name="Martin F.M."/>
        </authorList>
    </citation>
    <scope>NUCLEOTIDE SEQUENCE</scope>
    <source>
        <strain evidence="7">KKN 215</strain>
    </source>
</reference>
<dbReference type="OrthoDB" id="338531at2759"/>
<protein>
    <recommendedName>
        <fullName evidence="6">RFX-type winged-helix domain-containing protein</fullName>
    </recommendedName>
</protein>
<dbReference type="PROSITE" id="PS51526">
    <property type="entry name" value="RFX_DBD"/>
    <property type="match status" value="1"/>
</dbReference>
<keyword evidence="1" id="KW-0156">Chromatin regulator</keyword>
<evidence type="ECO:0000313" key="8">
    <source>
        <dbReference type="Proteomes" id="UP000813824"/>
    </source>
</evidence>
<feature type="region of interest" description="Disordered" evidence="5">
    <location>
        <begin position="489"/>
        <end position="541"/>
    </location>
</feature>
<feature type="compositionally biased region" description="Pro residues" evidence="5">
    <location>
        <begin position="512"/>
        <end position="525"/>
    </location>
</feature>
<comment type="caution">
    <text evidence="7">The sequence shown here is derived from an EMBL/GenBank/DDBJ whole genome shotgun (WGS) entry which is preliminary data.</text>
</comment>
<keyword evidence="8" id="KW-1185">Reference proteome</keyword>
<evidence type="ECO:0000256" key="3">
    <source>
        <dbReference type="ARBA" id="ARBA00023163"/>
    </source>
</evidence>
<dbReference type="Gene3D" id="3.30.160.60">
    <property type="entry name" value="Classic Zinc Finger"/>
    <property type="match status" value="1"/>
</dbReference>
<feature type="domain" description="RFX-type winged-helix" evidence="6">
    <location>
        <begin position="343"/>
        <end position="418"/>
    </location>
</feature>
<organism evidence="7 8">
    <name type="scientific">Cristinia sonorae</name>
    <dbReference type="NCBI Taxonomy" id="1940300"/>
    <lineage>
        <taxon>Eukaryota</taxon>
        <taxon>Fungi</taxon>
        <taxon>Dikarya</taxon>
        <taxon>Basidiomycota</taxon>
        <taxon>Agaricomycotina</taxon>
        <taxon>Agaricomycetes</taxon>
        <taxon>Agaricomycetidae</taxon>
        <taxon>Agaricales</taxon>
        <taxon>Pleurotineae</taxon>
        <taxon>Stephanosporaceae</taxon>
        <taxon>Cristinia</taxon>
    </lineage>
</organism>
<evidence type="ECO:0000256" key="5">
    <source>
        <dbReference type="SAM" id="MobiDB-lite"/>
    </source>
</evidence>
<gene>
    <name evidence="7" type="ORF">BXZ70DRAFT_990684</name>
</gene>
<evidence type="ECO:0000256" key="2">
    <source>
        <dbReference type="ARBA" id="ARBA00023015"/>
    </source>
</evidence>
<evidence type="ECO:0000259" key="6">
    <source>
        <dbReference type="PROSITE" id="PS51526"/>
    </source>
</evidence>
<keyword evidence="3" id="KW-0804">Transcription</keyword>
<evidence type="ECO:0000256" key="4">
    <source>
        <dbReference type="ARBA" id="ARBA00023242"/>
    </source>
</evidence>